<evidence type="ECO:0000313" key="10">
    <source>
        <dbReference type="EMBL" id="PNF36844.1"/>
    </source>
</evidence>
<evidence type="ECO:0000256" key="8">
    <source>
        <dbReference type="ARBA" id="ARBA00023306"/>
    </source>
</evidence>
<evidence type="ECO:0008006" key="12">
    <source>
        <dbReference type="Google" id="ProtNLM"/>
    </source>
</evidence>
<dbReference type="Proteomes" id="UP000235965">
    <property type="component" value="Unassembled WGS sequence"/>
</dbReference>
<keyword evidence="4" id="KW-0132">Cell division</keyword>
<evidence type="ECO:0000256" key="2">
    <source>
        <dbReference type="ARBA" id="ARBA00004629"/>
    </source>
</evidence>
<evidence type="ECO:0000256" key="1">
    <source>
        <dbReference type="ARBA" id="ARBA00004123"/>
    </source>
</evidence>
<dbReference type="GO" id="GO:0051301">
    <property type="term" value="P:cell division"/>
    <property type="evidence" value="ECO:0007669"/>
    <property type="project" value="UniProtKB-KW"/>
</dbReference>
<keyword evidence="5" id="KW-0498">Mitosis</keyword>
<protein>
    <recommendedName>
        <fullName evidence="12">Polyamine-modulated factor 1</fullName>
    </recommendedName>
</protein>
<dbReference type="Pfam" id="PF03980">
    <property type="entry name" value="Nnf1"/>
    <property type="match status" value="1"/>
</dbReference>
<organism evidence="10 11">
    <name type="scientific">Cryptotermes secundus</name>
    <dbReference type="NCBI Taxonomy" id="105785"/>
    <lineage>
        <taxon>Eukaryota</taxon>
        <taxon>Metazoa</taxon>
        <taxon>Ecdysozoa</taxon>
        <taxon>Arthropoda</taxon>
        <taxon>Hexapoda</taxon>
        <taxon>Insecta</taxon>
        <taxon>Pterygota</taxon>
        <taxon>Neoptera</taxon>
        <taxon>Polyneoptera</taxon>
        <taxon>Dictyoptera</taxon>
        <taxon>Blattodea</taxon>
        <taxon>Blattoidea</taxon>
        <taxon>Termitoidae</taxon>
        <taxon>Kalotermitidae</taxon>
        <taxon>Cryptotermitinae</taxon>
        <taxon>Cryptotermes</taxon>
    </lineage>
</organism>
<keyword evidence="9" id="KW-0137">Centromere</keyword>
<proteinExistence type="predicted"/>
<gene>
    <name evidence="10" type="ORF">B7P43_G08859</name>
</gene>
<keyword evidence="3" id="KW-0158">Chromosome</keyword>
<dbReference type="OrthoDB" id="8189649at2759"/>
<dbReference type="InterPro" id="IPR007128">
    <property type="entry name" value="PMF1/Nnf1"/>
</dbReference>
<dbReference type="AlphaFoldDB" id="A0A2J7R7N3"/>
<keyword evidence="11" id="KW-1185">Reference proteome</keyword>
<evidence type="ECO:0000313" key="11">
    <source>
        <dbReference type="Proteomes" id="UP000235965"/>
    </source>
</evidence>
<dbReference type="InParanoid" id="A0A2J7R7N3"/>
<dbReference type="GO" id="GO:0005634">
    <property type="term" value="C:nucleus"/>
    <property type="evidence" value="ECO:0007669"/>
    <property type="project" value="UniProtKB-SubCell"/>
</dbReference>
<comment type="caution">
    <text evidence="10">The sequence shown here is derived from an EMBL/GenBank/DDBJ whole genome shotgun (WGS) entry which is preliminary data.</text>
</comment>
<keyword evidence="8" id="KW-0131">Cell cycle</keyword>
<name>A0A2J7R7N3_9NEOP</name>
<evidence type="ECO:0000256" key="7">
    <source>
        <dbReference type="ARBA" id="ARBA00023242"/>
    </source>
</evidence>
<evidence type="ECO:0000256" key="5">
    <source>
        <dbReference type="ARBA" id="ARBA00022776"/>
    </source>
</evidence>
<keyword evidence="7" id="KW-0539">Nucleus</keyword>
<evidence type="ECO:0000256" key="3">
    <source>
        <dbReference type="ARBA" id="ARBA00022454"/>
    </source>
</evidence>
<evidence type="ECO:0000256" key="9">
    <source>
        <dbReference type="ARBA" id="ARBA00023328"/>
    </source>
</evidence>
<accession>A0A2J7R7N3</accession>
<keyword evidence="6" id="KW-0995">Kinetochore</keyword>
<sequence length="196" mass="23019">MTDVQSLQNTQLEGKDIQLFRVRMRGIFEKIVACVSIDKFEEIYGAALQGRQSRTRHLYKIWQTTALDGMLRELNEIIIEENLDGKLKERARIIEECQEDNGTIAWRPPGNPTEHVRSFDMKEKIKRRKQLEDFVNSKEVEVDQLKREVSAGRMHVCQLENVLDDQVKKLHSFFEGEKKHQAELQAHFDLLTKQVR</sequence>
<comment type="subcellular location">
    <subcellularLocation>
        <location evidence="2">Chromosome</location>
        <location evidence="2">Centromere</location>
        <location evidence="2">Kinetochore</location>
    </subcellularLocation>
    <subcellularLocation>
        <location evidence="1">Nucleus</location>
    </subcellularLocation>
</comment>
<reference evidence="10 11" key="1">
    <citation type="submission" date="2017-12" db="EMBL/GenBank/DDBJ databases">
        <title>Hemimetabolous genomes reveal molecular basis of termite eusociality.</title>
        <authorList>
            <person name="Harrison M.C."/>
            <person name="Jongepier E."/>
            <person name="Robertson H.M."/>
            <person name="Arning N."/>
            <person name="Bitard-Feildel T."/>
            <person name="Chao H."/>
            <person name="Childers C.P."/>
            <person name="Dinh H."/>
            <person name="Doddapaneni H."/>
            <person name="Dugan S."/>
            <person name="Gowin J."/>
            <person name="Greiner C."/>
            <person name="Han Y."/>
            <person name="Hu H."/>
            <person name="Hughes D.S.T."/>
            <person name="Huylmans A.-K."/>
            <person name="Kemena C."/>
            <person name="Kremer L.P.M."/>
            <person name="Lee S.L."/>
            <person name="Lopez-Ezquerra A."/>
            <person name="Mallet L."/>
            <person name="Monroy-Kuhn J.M."/>
            <person name="Moser A."/>
            <person name="Murali S.C."/>
            <person name="Muzny D.M."/>
            <person name="Otani S."/>
            <person name="Piulachs M.-D."/>
            <person name="Poelchau M."/>
            <person name="Qu J."/>
            <person name="Schaub F."/>
            <person name="Wada-Katsumata A."/>
            <person name="Worley K.C."/>
            <person name="Xie Q."/>
            <person name="Ylla G."/>
            <person name="Poulsen M."/>
            <person name="Gibbs R.A."/>
            <person name="Schal C."/>
            <person name="Richards S."/>
            <person name="Belles X."/>
            <person name="Korb J."/>
            <person name="Bornberg-Bauer E."/>
        </authorList>
    </citation>
    <scope>NUCLEOTIDE SEQUENCE [LARGE SCALE GENOMIC DNA]</scope>
    <source>
        <tissue evidence="10">Whole body</tissue>
    </source>
</reference>
<dbReference type="GO" id="GO:0000444">
    <property type="term" value="C:MIS12/MIND type complex"/>
    <property type="evidence" value="ECO:0007669"/>
    <property type="project" value="InterPro"/>
</dbReference>
<evidence type="ECO:0000256" key="6">
    <source>
        <dbReference type="ARBA" id="ARBA00022838"/>
    </source>
</evidence>
<dbReference type="EMBL" id="NEVH01006727">
    <property type="protein sequence ID" value="PNF36844.1"/>
    <property type="molecule type" value="Genomic_DNA"/>
</dbReference>
<evidence type="ECO:0000256" key="4">
    <source>
        <dbReference type="ARBA" id="ARBA00022618"/>
    </source>
</evidence>